<dbReference type="Gene3D" id="2.60.40.10">
    <property type="entry name" value="Immunoglobulins"/>
    <property type="match status" value="1"/>
</dbReference>
<dbReference type="Pfam" id="PF07494">
    <property type="entry name" value="Reg_prop"/>
    <property type="match status" value="5"/>
</dbReference>
<accession>A0A4R6NBK8</accession>
<dbReference type="AlphaFoldDB" id="A0A4R6NBK8"/>
<dbReference type="PROSITE" id="PS50887">
    <property type="entry name" value="GGDEF"/>
    <property type="match status" value="1"/>
</dbReference>
<dbReference type="NCBIfam" id="TIGR00254">
    <property type="entry name" value="GGDEF"/>
    <property type="match status" value="1"/>
</dbReference>
<dbReference type="Proteomes" id="UP000295357">
    <property type="component" value="Unassembled WGS sequence"/>
</dbReference>
<dbReference type="InterPro" id="IPR029787">
    <property type="entry name" value="Nucleotide_cyclase"/>
</dbReference>
<dbReference type="PANTHER" id="PTHR45138">
    <property type="entry name" value="REGULATORY COMPONENTS OF SENSORY TRANSDUCTION SYSTEM"/>
    <property type="match status" value="1"/>
</dbReference>
<dbReference type="Gene3D" id="2.130.10.10">
    <property type="entry name" value="YVTN repeat-like/Quinoprotein amine dehydrogenase"/>
    <property type="match status" value="3"/>
</dbReference>
<comment type="caution">
    <text evidence="4">The sequence shown here is derived from an EMBL/GenBank/DDBJ whole genome shotgun (WGS) entry which is preliminary data.</text>
</comment>
<feature type="domain" description="GGDEF" evidence="3">
    <location>
        <begin position="875"/>
        <end position="1014"/>
    </location>
</feature>
<dbReference type="GO" id="GO:1902201">
    <property type="term" value="P:negative regulation of bacterial-type flagellum-dependent cell motility"/>
    <property type="evidence" value="ECO:0007669"/>
    <property type="project" value="TreeGrafter"/>
</dbReference>
<dbReference type="InterPro" id="IPR011123">
    <property type="entry name" value="Y_Y_Y"/>
</dbReference>
<reference evidence="4 5" key="1">
    <citation type="submission" date="2019-03" db="EMBL/GenBank/DDBJ databases">
        <title>Genomic Encyclopedia of Type Strains, Phase IV (KMG-IV): sequencing the most valuable type-strain genomes for metagenomic binning, comparative biology and taxonomic classification.</title>
        <authorList>
            <person name="Goeker M."/>
        </authorList>
    </citation>
    <scope>NUCLEOTIDE SEQUENCE [LARGE SCALE GENOMIC DNA]</scope>
    <source>
        <strain evidence="4 5">DSM 25082</strain>
    </source>
</reference>
<dbReference type="InterPro" id="IPR043128">
    <property type="entry name" value="Rev_trsase/Diguanyl_cyclase"/>
</dbReference>
<protein>
    <recommendedName>
        <fullName evidence="1">diguanylate cyclase</fullName>
        <ecNumber evidence="1">2.7.7.65</ecNumber>
    </recommendedName>
</protein>
<dbReference type="GO" id="GO:0052621">
    <property type="term" value="F:diguanylate cyclase activity"/>
    <property type="evidence" value="ECO:0007669"/>
    <property type="project" value="UniProtKB-EC"/>
</dbReference>
<dbReference type="EC" id="2.7.7.65" evidence="1"/>
<dbReference type="InterPro" id="IPR015943">
    <property type="entry name" value="WD40/YVTN_repeat-like_dom_sf"/>
</dbReference>
<dbReference type="CDD" id="cd01949">
    <property type="entry name" value="GGDEF"/>
    <property type="match status" value="1"/>
</dbReference>
<dbReference type="Pfam" id="PF00990">
    <property type="entry name" value="GGDEF"/>
    <property type="match status" value="1"/>
</dbReference>
<dbReference type="InterPro" id="IPR050469">
    <property type="entry name" value="Diguanylate_Cyclase"/>
</dbReference>
<dbReference type="EMBL" id="SNXE01000001">
    <property type="protein sequence ID" value="TDP13382.1"/>
    <property type="molecule type" value="Genomic_DNA"/>
</dbReference>
<evidence type="ECO:0000256" key="2">
    <source>
        <dbReference type="SAM" id="SignalP"/>
    </source>
</evidence>
<evidence type="ECO:0000259" key="3">
    <source>
        <dbReference type="PROSITE" id="PS50887"/>
    </source>
</evidence>
<dbReference type="Gene3D" id="3.30.70.270">
    <property type="match status" value="1"/>
</dbReference>
<evidence type="ECO:0000313" key="4">
    <source>
        <dbReference type="EMBL" id="TDP13382.1"/>
    </source>
</evidence>
<dbReference type="OrthoDB" id="5477914at2"/>
<keyword evidence="5" id="KW-1185">Reference proteome</keyword>
<dbReference type="GO" id="GO:0043709">
    <property type="term" value="P:cell adhesion involved in single-species biofilm formation"/>
    <property type="evidence" value="ECO:0007669"/>
    <property type="project" value="TreeGrafter"/>
</dbReference>
<sequence>MSLLLSVSRQLVLGHCTLLLASMLLLCAGPAPAEPEPVTPRFVTVGDASTVPQSVVSALAEDQQGLLWIGTGAGLVRYDGHGFRQLRIQSQLQKTGALGFVRVLHLARDGRLWVGTESNGLVVVEPHSESLQVYRHDPALPEGMPAGTVRSLAEDAQGGIWIGTIGHGLARLDPASGRFSHIQRAQAASGLKDDRIPALLIDKAGTLWVGTWSGLQRREVGAERFEPMAPELAGQMVASLFQTMEGRIWAGTQQGGLLLLDAQGRSLRLLSRPEEGGGPVHGLMELEDGRVWVARGSGIELRDRDGALLRRIVHARLDPLGLGSNEVRALLLDRAGWVWVGSYGGGLQRHNPQDTGIRVRGPEGRPGSAFEDANARSLLQLDTGQIWVGTGERGLAVLDERLRLIGELQPGQGGFAGRRIGGMAQTRDGRIWLGADTELYELDRQRRVLQRQSLGSGRVRRMLAGADGELWVATQDGLLRLQQGQLRRLELEGGDRLSGDVNALVQDAEGGLWVGTEQGLLRLPPGGAALQRVPARPGAALAPGAVLGLLLDRSGRLWVDTAEGLHRMRSWDGREASFEAVETGFVGRSFGANLLEDGQGRIWSQQFVHDPASGSTHELTPADGADIGTGWFRAYVQLRDGRMLFGGSKGLLVVEPQRYAPWSYEPPLVVSELLVDGQPRGLGELRQGLVLRPGERRFAIEFAALDYSAPQRSSYAYRLQGYESDWISSQANVRVAAYGNLPPGQYTLQVRATNRSGLWSRHELAIPVRVEPAWWQQWWLRALGLLLALAAMVGVVQLRTLVLRRRQAQLEARVRERTAELEAATRALQEASLTDPLTGLRNRRFLDRHIEQDIALALRRYETARRQGESPVEGGDLLFFLVDLDRFKDLNDSRGHAAGDAVLQQMRGRLSQVFRDSDYLLRWGGEEFLIVARETSRRHAVELAERARAAVSDQPFELGGGARVSMSCSIGFVAFPLLSELPRALDWPLTLGLADAALYQAKRDGRNTWVGLTELPWRDEYSLRPWLRRAPSEWLDSGELRLLRPAPH</sequence>
<proteinExistence type="predicted"/>
<dbReference type="RefSeq" id="WP_133602270.1">
    <property type="nucleotide sequence ID" value="NZ_JAUFPJ010000001.1"/>
</dbReference>
<dbReference type="GO" id="GO:0005886">
    <property type="term" value="C:plasma membrane"/>
    <property type="evidence" value="ECO:0007669"/>
    <property type="project" value="TreeGrafter"/>
</dbReference>
<dbReference type="SUPFAM" id="SSF55073">
    <property type="entry name" value="Nucleotide cyclase"/>
    <property type="match status" value="1"/>
</dbReference>
<feature type="chain" id="PRO_5020525826" description="diguanylate cyclase" evidence="2">
    <location>
        <begin position="34"/>
        <end position="1048"/>
    </location>
</feature>
<dbReference type="Pfam" id="PF07495">
    <property type="entry name" value="Y_Y_Y"/>
    <property type="match status" value="1"/>
</dbReference>
<dbReference type="InterPro" id="IPR013783">
    <property type="entry name" value="Ig-like_fold"/>
</dbReference>
<dbReference type="PANTHER" id="PTHR45138:SF6">
    <property type="entry name" value="DIGUANYLATE CYCLASE DGCN"/>
    <property type="match status" value="1"/>
</dbReference>
<dbReference type="SUPFAM" id="SSF63829">
    <property type="entry name" value="Calcium-dependent phosphotriesterase"/>
    <property type="match status" value="2"/>
</dbReference>
<evidence type="ECO:0000256" key="1">
    <source>
        <dbReference type="ARBA" id="ARBA00012528"/>
    </source>
</evidence>
<gene>
    <name evidence="4" type="ORF">DFR39_101857</name>
</gene>
<dbReference type="InterPro" id="IPR000160">
    <property type="entry name" value="GGDEF_dom"/>
</dbReference>
<dbReference type="SMART" id="SM00267">
    <property type="entry name" value="GGDEF"/>
    <property type="match status" value="1"/>
</dbReference>
<dbReference type="InterPro" id="IPR011110">
    <property type="entry name" value="Reg_prop"/>
</dbReference>
<feature type="signal peptide" evidence="2">
    <location>
        <begin position="1"/>
        <end position="33"/>
    </location>
</feature>
<keyword evidence="2" id="KW-0732">Signal</keyword>
<evidence type="ECO:0000313" key="5">
    <source>
        <dbReference type="Proteomes" id="UP000295357"/>
    </source>
</evidence>
<organism evidence="4 5">
    <name type="scientific">Roseateles asaccharophilus</name>
    <dbReference type="NCBI Taxonomy" id="582607"/>
    <lineage>
        <taxon>Bacteria</taxon>
        <taxon>Pseudomonadati</taxon>
        <taxon>Pseudomonadota</taxon>
        <taxon>Betaproteobacteria</taxon>
        <taxon>Burkholderiales</taxon>
        <taxon>Sphaerotilaceae</taxon>
        <taxon>Roseateles</taxon>
    </lineage>
</organism>
<name>A0A4R6NBK8_9BURK</name>